<keyword evidence="1" id="KW-1133">Transmembrane helix</keyword>
<dbReference type="EMBL" id="JBHTON010000014">
    <property type="protein sequence ID" value="MFD1484612.1"/>
    <property type="molecule type" value="Genomic_DNA"/>
</dbReference>
<dbReference type="RefSeq" id="WP_125750927.1">
    <property type="nucleotide sequence ID" value="NZ_JBHTON010000014.1"/>
</dbReference>
<dbReference type="Pfam" id="PF07853">
    <property type="entry name" value="DUF1648"/>
    <property type="match status" value="1"/>
</dbReference>
<evidence type="ECO:0000256" key="1">
    <source>
        <dbReference type="SAM" id="Phobius"/>
    </source>
</evidence>
<evidence type="ECO:0000313" key="4">
    <source>
        <dbReference type="Proteomes" id="UP001597252"/>
    </source>
</evidence>
<dbReference type="InterPro" id="IPR012867">
    <property type="entry name" value="DUF1648"/>
</dbReference>
<name>A0ABW4E3W9_9LACO</name>
<evidence type="ECO:0000313" key="3">
    <source>
        <dbReference type="EMBL" id="MFD1484612.1"/>
    </source>
</evidence>
<feature type="transmembrane region" description="Helical" evidence="1">
    <location>
        <begin position="88"/>
        <end position="106"/>
    </location>
</feature>
<dbReference type="Proteomes" id="UP001597252">
    <property type="component" value="Unassembled WGS sequence"/>
</dbReference>
<evidence type="ECO:0000259" key="2">
    <source>
        <dbReference type="Pfam" id="PF07853"/>
    </source>
</evidence>
<organism evidence="3 4">
    <name type="scientific">Lacticaseibacillus baoqingensis</name>
    <dbReference type="NCBI Taxonomy" id="2486013"/>
    <lineage>
        <taxon>Bacteria</taxon>
        <taxon>Bacillati</taxon>
        <taxon>Bacillota</taxon>
        <taxon>Bacilli</taxon>
        <taxon>Lactobacillales</taxon>
        <taxon>Lactobacillaceae</taxon>
        <taxon>Lacticaseibacillus</taxon>
    </lineage>
</organism>
<accession>A0ABW4E3W9</accession>
<keyword evidence="1" id="KW-0472">Membrane</keyword>
<gene>
    <name evidence="3" type="ORF">ACFQ5J_05150</name>
</gene>
<protein>
    <submittedName>
        <fullName evidence="3">DUF1648 domain-containing protein</fullName>
    </submittedName>
</protein>
<feature type="domain" description="DUF1648" evidence="2">
    <location>
        <begin position="12"/>
        <end position="57"/>
    </location>
</feature>
<sequence>MMKKFSVMTWCIVGLSWLLTLVLVLIAPRSVAMHFNAAGQVDSTSGRWGLLLEPVLLSLIAGGCSWLAHAQRRRNNLTTLPVILVGEWRYLGLLVVILVVFGWLQLNQVGILN</sequence>
<keyword evidence="4" id="KW-1185">Reference proteome</keyword>
<reference evidence="4" key="1">
    <citation type="journal article" date="2019" name="Int. J. Syst. Evol. Microbiol.">
        <title>The Global Catalogue of Microorganisms (GCM) 10K type strain sequencing project: providing services to taxonomists for standard genome sequencing and annotation.</title>
        <authorList>
            <consortium name="The Broad Institute Genomics Platform"/>
            <consortium name="The Broad Institute Genome Sequencing Center for Infectious Disease"/>
            <person name="Wu L."/>
            <person name="Ma J."/>
        </authorList>
    </citation>
    <scope>NUCLEOTIDE SEQUENCE [LARGE SCALE GENOMIC DNA]</scope>
    <source>
        <strain evidence="4">CCM 8903</strain>
    </source>
</reference>
<comment type="caution">
    <text evidence="3">The sequence shown here is derived from an EMBL/GenBank/DDBJ whole genome shotgun (WGS) entry which is preliminary data.</text>
</comment>
<feature type="transmembrane region" description="Helical" evidence="1">
    <location>
        <begin position="48"/>
        <end position="68"/>
    </location>
</feature>
<proteinExistence type="predicted"/>
<keyword evidence="1" id="KW-0812">Transmembrane</keyword>